<gene>
    <name evidence="2" type="ORF">BBBOND_0313490</name>
</gene>
<evidence type="ECO:0000313" key="2">
    <source>
        <dbReference type="EMBL" id="CDR97447.1"/>
    </source>
</evidence>
<feature type="domain" description="FAS1" evidence="1">
    <location>
        <begin position="43"/>
        <end position="196"/>
    </location>
</feature>
<dbReference type="EMBL" id="LK391709">
    <property type="protein sequence ID" value="CDR97447.1"/>
    <property type="molecule type" value="Genomic_DNA"/>
</dbReference>
<accession>A0A061DBU8</accession>
<protein>
    <recommendedName>
        <fullName evidence="1">FAS1 domain-containing protein</fullName>
    </recommendedName>
</protein>
<dbReference type="Proteomes" id="UP000033188">
    <property type="component" value="Chromosome 3"/>
</dbReference>
<organism evidence="2 3">
    <name type="scientific">Babesia bigemina</name>
    <dbReference type="NCBI Taxonomy" id="5866"/>
    <lineage>
        <taxon>Eukaryota</taxon>
        <taxon>Sar</taxon>
        <taxon>Alveolata</taxon>
        <taxon>Apicomplexa</taxon>
        <taxon>Aconoidasida</taxon>
        <taxon>Piroplasmida</taxon>
        <taxon>Babesiidae</taxon>
        <taxon>Babesia</taxon>
    </lineage>
</organism>
<dbReference type="InterPro" id="IPR036378">
    <property type="entry name" value="FAS1_dom_sf"/>
</dbReference>
<evidence type="ECO:0000259" key="1">
    <source>
        <dbReference type="PROSITE" id="PS50213"/>
    </source>
</evidence>
<name>A0A061DBU8_BABBI</name>
<dbReference type="OMA" id="EFKNCDH"/>
<dbReference type="AlphaFoldDB" id="A0A061DBU8"/>
<dbReference type="Pfam" id="PF02469">
    <property type="entry name" value="Fasciclin"/>
    <property type="match status" value="1"/>
</dbReference>
<dbReference type="OrthoDB" id="286301at2759"/>
<dbReference type="Gene3D" id="2.30.180.10">
    <property type="entry name" value="FAS1 domain"/>
    <property type="match status" value="1"/>
</dbReference>
<dbReference type="InterPro" id="IPR000782">
    <property type="entry name" value="FAS1_domain"/>
</dbReference>
<dbReference type="RefSeq" id="XP_012769633.1">
    <property type="nucleotide sequence ID" value="XM_012914179.1"/>
</dbReference>
<dbReference type="VEuPathDB" id="PiroplasmaDB:BBBOND_0313490"/>
<dbReference type="GeneID" id="24565988"/>
<keyword evidence="3" id="KW-1185">Reference proteome</keyword>
<dbReference type="KEGG" id="bbig:BBBOND_0313490"/>
<dbReference type="SUPFAM" id="SSF82153">
    <property type="entry name" value="FAS1 domain"/>
    <property type="match status" value="1"/>
</dbReference>
<sequence>MSSRRALQWGPRPINAGRLRRVTRNPDVINRLVYWCFEHPEVRRTVLNACQGGKFTRLFGSLFNVETAHGYGLAHELSLPGPFTGFIPVDDGLQKLMHTLYESPPERIADFVRSHFTRDLWLHRDITGSPMQPWLPYNAPRAAPSSLLALSGRELAVENGGDVRIKTDYTTINGSKVLRWNMRCHNGVIHLVDRPVILEDL</sequence>
<proteinExistence type="predicted"/>
<dbReference type="PROSITE" id="PS50213">
    <property type="entry name" value="FAS1"/>
    <property type="match status" value="1"/>
</dbReference>
<reference evidence="3" key="1">
    <citation type="journal article" date="2014" name="Nucleic Acids Res.">
        <title>The evolutionary dynamics of variant antigen genes in Babesia reveal a history of genomic innovation underlying host-parasite interaction.</title>
        <authorList>
            <person name="Jackson A.P."/>
            <person name="Otto T.D."/>
            <person name="Darby A."/>
            <person name="Ramaprasad A."/>
            <person name="Xia D."/>
            <person name="Echaide I.E."/>
            <person name="Farber M."/>
            <person name="Gahlot S."/>
            <person name="Gamble J."/>
            <person name="Gupta D."/>
            <person name="Gupta Y."/>
            <person name="Jackson L."/>
            <person name="Malandrin L."/>
            <person name="Malas T.B."/>
            <person name="Moussa E."/>
            <person name="Nair M."/>
            <person name="Reid A.J."/>
            <person name="Sanders M."/>
            <person name="Sharma J."/>
            <person name="Tracey A."/>
            <person name="Quail M.A."/>
            <person name="Weir W."/>
            <person name="Wastling J.M."/>
            <person name="Hall N."/>
            <person name="Willadsen P."/>
            <person name="Lingelbach K."/>
            <person name="Shiels B."/>
            <person name="Tait A."/>
            <person name="Berriman M."/>
            <person name="Allred D.R."/>
            <person name="Pain A."/>
        </authorList>
    </citation>
    <scope>NUCLEOTIDE SEQUENCE [LARGE SCALE GENOMIC DNA]</scope>
    <source>
        <strain evidence="3">Bond</strain>
    </source>
</reference>
<evidence type="ECO:0000313" key="3">
    <source>
        <dbReference type="Proteomes" id="UP000033188"/>
    </source>
</evidence>